<accession>A0A5C4J3T7</accession>
<dbReference type="OrthoDB" id="4417174at2"/>
<dbReference type="RefSeq" id="WP_138648715.1">
    <property type="nucleotide sequence ID" value="NZ_VCKW01000208.1"/>
</dbReference>
<dbReference type="Pfam" id="PF00775">
    <property type="entry name" value="Dioxygenase_C"/>
    <property type="match status" value="1"/>
</dbReference>
<dbReference type="PANTHER" id="PTHR33711:SF9">
    <property type="entry name" value="PROTOCATECHUATE 3,4-DIOXYGENASE ALPHA CHAIN"/>
    <property type="match status" value="1"/>
</dbReference>
<organism evidence="5 6">
    <name type="scientific">Actinomadura soli</name>
    <dbReference type="NCBI Taxonomy" id="2508997"/>
    <lineage>
        <taxon>Bacteria</taxon>
        <taxon>Bacillati</taxon>
        <taxon>Actinomycetota</taxon>
        <taxon>Actinomycetes</taxon>
        <taxon>Streptosporangiales</taxon>
        <taxon>Thermomonosporaceae</taxon>
        <taxon>Actinomadura</taxon>
    </lineage>
</organism>
<proteinExistence type="inferred from homology"/>
<reference evidence="5 6" key="1">
    <citation type="submission" date="2019-05" db="EMBL/GenBank/DDBJ databases">
        <title>Draft genome sequence of Actinomadura sp. 14C53.</title>
        <authorList>
            <person name="Saricaoglu S."/>
            <person name="Isik K."/>
        </authorList>
    </citation>
    <scope>NUCLEOTIDE SEQUENCE [LARGE SCALE GENOMIC DNA]</scope>
    <source>
        <strain evidence="5 6">14C53</strain>
    </source>
</reference>
<evidence type="ECO:0000313" key="5">
    <source>
        <dbReference type="EMBL" id="TMQ91475.1"/>
    </source>
</evidence>
<sequence length="193" mass="20633">MTAASESGSAGAGASPVTPSQTVGPFFGYALPYEAGPEVVPGWRPDAIRVRGRVLDGAGEPVPDALLEIWQADETGEIPRRPGGLARAGHDFSGFGRCGTDPDGGFWFTTVKPGPIGAAAPYIAVLVFARGLLKHVFTRLYFPEDAAAHAADPLLGDVPDERRATLIAEREGERRYRFDIHLQGERETVFLGF</sequence>
<dbReference type="Proteomes" id="UP000309174">
    <property type="component" value="Unassembled WGS sequence"/>
</dbReference>
<dbReference type="GO" id="GO:0018578">
    <property type="term" value="F:protocatechuate 3,4-dioxygenase activity"/>
    <property type="evidence" value="ECO:0007669"/>
    <property type="project" value="UniProtKB-EC"/>
</dbReference>
<evidence type="ECO:0000259" key="4">
    <source>
        <dbReference type="Pfam" id="PF00775"/>
    </source>
</evidence>
<dbReference type="NCBIfam" id="TIGR02423">
    <property type="entry name" value="protocat_alph"/>
    <property type="match status" value="1"/>
</dbReference>
<dbReference type="CDD" id="cd03463">
    <property type="entry name" value="3_4-PCD_alpha"/>
    <property type="match status" value="1"/>
</dbReference>
<evidence type="ECO:0000256" key="1">
    <source>
        <dbReference type="ARBA" id="ARBA00007825"/>
    </source>
</evidence>
<dbReference type="SUPFAM" id="SSF49482">
    <property type="entry name" value="Aromatic compound dioxygenase"/>
    <property type="match status" value="1"/>
</dbReference>
<dbReference type="EC" id="1.13.11.3" evidence="5"/>
<feature type="domain" description="Intradiol ring-cleavage dioxygenases" evidence="4">
    <location>
        <begin position="48"/>
        <end position="184"/>
    </location>
</feature>
<dbReference type="InterPro" id="IPR050770">
    <property type="entry name" value="Intradiol_RC_Dioxygenase"/>
</dbReference>
<dbReference type="EMBL" id="VCKW01000208">
    <property type="protein sequence ID" value="TMQ91475.1"/>
    <property type="molecule type" value="Genomic_DNA"/>
</dbReference>
<comment type="similarity">
    <text evidence="1">Belongs to the intradiol ring-cleavage dioxygenase family.</text>
</comment>
<keyword evidence="2 5" id="KW-0223">Dioxygenase</keyword>
<dbReference type="GO" id="GO:0008199">
    <property type="term" value="F:ferric iron binding"/>
    <property type="evidence" value="ECO:0007669"/>
    <property type="project" value="InterPro"/>
</dbReference>
<evidence type="ECO:0000256" key="2">
    <source>
        <dbReference type="ARBA" id="ARBA00022964"/>
    </source>
</evidence>
<keyword evidence="3 5" id="KW-0560">Oxidoreductase</keyword>
<gene>
    <name evidence="5" type="primary">pcaG</name>
    <name evidence="5" type="ORF">ETD83_30745</name>
</gene>
<dbReference type="InterPro" id="IPR000627">
    <property type="entry name" value="Intradiol_dOase_C"/>
</dbReference>
<name>A0A5C4J3T7_9ACTN</name>
<keyword evidence="6" id="KW-1185">Reference proteome</keyword>
<dbReference type="PANTHER" id="PTHR33711">
    <property type="entry name" value="DIOXYGENASE, PUTATIVE (AFU_ORTHOLOGUE AFUA_2G02910)-RELATED"/>
    <property type="match status" value="1"/>
</dbReference>
<evidence type="ECO:0000313" key="6">
    <source>
        <dbReference type="Proteomes" id="UP000309174"/>
    </source>
</evidence>
<dbReference type="InterPro" id="IPR015889">
    <property type="entry name" value="Intradiol_dOase_core"/>
</dbReference>
<dbReference type="InterPro" id="IPR012786">
    <property type="entry name" value="Protocat_dOase_a"/>
</dbReference>
<evidence type="ECO:0000256" key="3">
    <source>
        <dbReference type="ARBA" id="ARBA00023002"/>
    </source>
</evidence>
<comment type="caution">
    <text evidence="5">The sequence shown here is derived from an EMBL/GenBank/DDBJ whole genome shotgun (WGS) entry which is preliminary data.</text>
</comment>
<dbReference type="AlphaFoldDB" id="A0A5C4J3T7"/>
<protein>
    <submittedName>
        <fullName evidence="5">Protocatechuate 3,4-dioxygenase subunit alpha</fullName>
        <ecNumber evidence="5">1.13.11.3</ecNumber>
    </submittedName>
</protein>
<dbReference type="Gene3D" id="2.60.130.10">
    <property type="entry name" value="Aromatic compound dioxygenase"/>
    <property type="match status" value="1"/>
</dbReference>